<dbReference type="AlphaFoldDB" id="A0A380P3A2"/>
<dbReference type="Proteomes" id="UP000254621">
    <property type="component" value="Unassembled WGS sequence"/>
</dbReference>
<reference evidence="1 2" key="1">
    <citation type="submission" date="2018-06" db="EMBL/GenBank/DDBJ databases">
        <authorList>
            <consortium name="Pathogen Informatics"/>
            <person name="Doyle S."/>
        </authorList>
    </citation>
    <scope>NUCLEOTIDE SEQUENCE [LARGE SCALE GENOMIC DNA]</scope>
    <source>
        <strain evidence="1 2">NCTC13645</strain>
    </source>
</reference>
<evidence type="ECO:0000313" key="1">
    <source>
        <dbReference type="EMBL" id="SUP59367.1"/>
    </source>
</evidence>
<evidence type="ECO:0000313" key="2">
    <source>
        <dbReference type="Proteomes" id="UP000254621"/>
    </source>
</evidence>
<name>A0A380P3A2_WEIVI</name>
<dbReference type="EMBL" id="UHIV01000004">
    <property type="protein sequence ID" value="SUP59367.1"/>
    <property type="molecule type" value="Genomic_DNA"/>
</dbReference>
<organism evidence="1 2">
    <name type="scientific">Weissella viridescens</name>
    <name type="common">Lactobacillus viridescens</name>
    <dbReference type="NCBI Taxonomy" id="1629"/>
    <lineage>
        <taxon>Bacteria</taxon>
        <taxon>Bacillati</taxon>
        <taxon>Bacillota</taxon>
        <taxon>Bacilli</taxon>
        <taxon>Lactobacillales</taxon>
        <taxon>Lactobacillaceae</taxon>
        <taxon>Weissella</taxon>
    </lineage>
</organism>
<protein>
    <submittedName>
        <fullName evidence="1">Uncharacterized protein</fullName>
    </submittedName>
</protein>
<accession>A0A380P3A2</accession>
<proteinExistence type="predicted"/>
<gene>
    <name evidence="1" type="ORF">NCTC13645_01622</name>
</gene>
<sequence length="62" mass="7241">MIESKYAWQLVAPDDQLVKTLENDYQLPNLVAKYVVNQGLKTPEEIQAFCNQIWKLCMILQN</sequence>